<accession>A0A6C0HY33</accession>
<dbReference type="SUPFAM" id="SSF57667">
    <property type="entry name" value="beta-beta-alpha zinc fingers"/>
    <property type="match status" value="1"/>
</dbReference>
<reference evidence="2" key="1">
    <citation type="journal article" date="2020" name="Nature">
        <title>Giant virus diversity and host interactions through global metagenomics.</title>
        <authorList>
            <person name="Schulz F."/>
            <person name="Roux S."/>
            <person name="Paez-Espino D."/>
            <person name="Jungbluth S."/>
            <person name="Walsh D.A."/>
            <person name="Denef V.J."/>
            <person name="McMahon K.D."/>
            <person name="Konstantinidis K.T."/>
            <person name="Eloe-Fadrosh E.A."/>
            <person name="Kyrpides N.C."/>
            <person name="Woyke T."/>
        </authorList>
    </citation>
    <scope>NUCLEOTIDE SEQUENCE</scope>
    <source>
        <strain evidence="2">GVMAG-M-3300023184-177</strain>
    </source>
</reference>
<dbReference type="Gene3D" id="3.30.160.60">
    <property type="entry name" value="Classic Zinc Finger"/>
    <property type="match status" value="1"/>
</dbReference>
<evidence type="ECO:0000313" key="2">
    <source>
        <dbReference type="EMBL" id="QHT84743.1"/>
    </source>
</evidence>
<feature type="domain" description="C2H2-type" evidence="1">
    <location>
        <begin position="4"/>
        <end position="32"/>
    </location>
</feature>
<organism evidence="2">
    <name type="scientific">viral metagenome</name>
    <dbReference type="NCBI Taxonomy" id="1070528"/>
    <lineage>
        <taxon>unclassified sequences</taxon>
        <taxon>metagenomes</taxon>
        <taxon>organismal metagenomes</taxon>
    </lineage>
</organism>
<dbReference type="EMBL" id="MN740025">
    <property type="protein sequence ID" value="QHT84743.1"/>
    <property type="molecule type" value="Genomic_DNA"/>
</dbReference>
<dbReference type="AlphaFoldDB" id="A0A6C0HY33"/>
<protein>
    <recommendedName>
        <fullName evidence="1">C2H2-type domain-containing protein</fullName>
    </recommendedName>
</protein>
<proteinExistence type="predicted"/>
<dbReference type="SMART" id="SM00355">
    <property type="entry name" value="ZnF_C2H2"/>
    <property type="match status" value="2"/>
</dbReference>
<dbReference type="PROSITE" id="PS50157">
    <property type="entry name" value="ZINC_FINGER_C2H2_2"/>
    <property type="match status" value="1"/>
</dbReference>
<dbReference type="Pfam" id="PF00096">
    <property type="entry name" value="zf-C2H2"/>
    <property type="match status" value="1"/>
</dbReference>
<evidence type="ECO:0000259" key="1">
    <source>
        <dbReference type="PROSITE" id="PS50157"/>
    </source>
</evidence>
<dbReference type="InterPro" id="IPR036236">
    <property type="entry name" value="Znf_C2H2_sf"/>
</dbReference>
<dbReference type="InterPro" id="IPR013087">
    <property type="entry name" value="Znf_C2H2_type"/>
</dbReference>
<sequence length="255" mass="30812">MIEYKCTECNIEFKTNSGLWKHNKNKHLKEKINKPIFKCEYCKKILSDRHSLWRHENKSCKKNTELINKITNINIHENNNSNINVIQNQTNINNITITFNSLKNQNVLELNEKQKEEIINDGLNGIITLTKHLNFNKDLPQNHLFCMTNINNKYVNALNLETNKIEKYRKFDFFEEVFKNSLKHMKILNNTIKDFDIQDRFEKKIEEIEQNIFNYIKPYYMKLYHDNLNMLSYNQRDIVRKTWEENLYNNNALIE</sequence>
<dbReference type="PROSITE" id="PS00028">
    <property type="entry name" value="ZINC_FINGER_C2H2_1"/>
    <property type="match status" value="1"/>
</dbReference>
<name>A0A6C0HY33_9ZZZZ</name>